<dbReference type="Gene3D" id="3.20.20.150">
    <property type="entry name" value="Divalent-metal-dependent TIM barrel enzymes"/>
    <property type="match status" value="1"/>
</dbReference>
<keyword evidence="1 2" id="KW-0479">Metal-binding</keyword>
<comment type="function">
    <text evidence="2">Catalyzes the conversion of 3-dehydroshikimate to protocatechuate (3,4-dihydroxybenzoate), a common intermediate of quinate and shikimate degradation pathways.</text>
</comment>
<keyword evidence="4" id="KW-0560">Oxidoreductase</keyword>
<evidence type="ECO:0000256" key="2">
    <source>
        <dbReference type="HAMAP-Rule" id="MF_02238"/>
    </source>
</evidence>
<dbReference type="InterPro" id="IPR043700">
    <property type="entry name" value="DSD"/>
</dbReference>
<evidence type="ECO:0000313" key="5">
    <source>
        <dbReference type="Proteomes" id="UP000184074"/>
    </source>
</evidence>
<dbReference type="Pfam" id="PF14696">
    <property type="entry name" value="Glyoxalase_5"/>
    <property type="match status" value="1"/>
</dbReference>
<sequence>MKLCMATSAVPGDLPRKLESIAEAGFDGVELSEPDLLKFSGKVEDVVRQADDLDLRINLLQPFWEFEGKVGAERAATMARLDQKLELTSALGAHTLLVCTSANTNHNFDRAKILKDFEHLACRAEQFGVRVAVLALPWAKHLFQETQVFEIVSELDNPNLGLALNSRFSLLNGSQAARLRDLPNEKVFHVQLSDASVVAQEPIHTKNQAGLLPGQGELNLESFVRVLARIGYDGPWSLGQVTEGSVLGAEGSAKDGFRAIVSLLDEVARTERSLQRPMKHLPARGYPSGFEFLEFAVDEESKQELTQTLSTMCFRRERRHVSKSVELWRQGAVNIVVNWENAGFAADAFETHGPTVCDMGLRVRDAKSVVARAKSLGAPEFEQPVGTGELAIPAIQGVGGNVVHFIDEKSDLHRVWDIEFDPVSKAKAIAPAGLRRIDHVAQTMRYEEMQSWLTYYTTTFELEKAPVVDVADPSGVVLSQALSSPEGEVRLNLNGADEKRTFAGAFLADQFGAGVQHVAFVSDDIFETSDQLAETGFERLQMPENYYDDLEVRFSLDGELTKALRDGQMLYDRDEAGEYFQIYGAPIFKGFFFEIVERKGGYQGYGAPNAPIRLAAQLRYLQERQAA</sequence>
<feature type="binding site" evidence="2">
    <location>
        <position position="594"/>
    </location>
    <ligand>
        <name>Mg(2+)</name>
        <dbReference type="ChEBI" id="CHEBI:18420"/>
    </ligand>
</feature>
<organism evidence="4 5">
    <name type="scientific">Cognatiyoonia sediminum</name>
    <dbReference type="NCBI Taxonomy" id="1508389"/>
    <lineage>
        <taxon>Bacteria</taxon>
        <taxon>Pseudomonadati</taxon>
        <taxon>Pseudomonadota</taxon>
        <taxon>Alphaproteobacteria</taxon>
        <taxon>Rhodobacterales</taxon>
        <taxon>Paracoccaceae</taxon>
        <taxon>Cognatiyoonia</taxon>
    </lineage>
</organism>
<evidence type="ECO:0000256" key="1">
    <source>
        <dbReference type="ARBA" id="ARBA00022723"/>
    </source>
</evidence>
<dbReference type="Gene3D" id="3.10.180.10">
    <property type="entry name" value="2,3-Dihydroxybiphenyl 1,2-Dioxygenase, domain 1"/>
    <property type="match status" value="2"/>
</dbReference>
<dbReference type="GO" id="GO:0046872">
    <property type="term" value="F:metal ion binding"/>
    <property type="evidence" value="ECO:0007669"/>
    <property type="project" value="UniProtKB-UniRule"/>
</dbReference>
<dbReference type="SUPFAM" id="SSF54593">
    <property type="entry name" value="Glyoxalase/Bleomycin resistance protein/Dihydroxybiphenyl dioxygenase"/>
    <property type="match status" value="1"/>
</dbReference>
<dbReference type="InterPro" id="IPR013022">
    <property type="entry name" value="Xyl_isomerase-like_TIM-brl"/>
</dbReference>
<accession>A0A1M5TA86</accession>
<comment type="pathway">
    <text evidence="2">Aromatic compound metabolism; 3,4-dihydroxybenzoate biosynthesis.</text>
</comment>
<keyword evidence="5" id="KW-1185">Reference proteome</keyword>
<keyword evidence="2" id="KW-0456">Lyase</keyword>
<dbReference type="GO" id="GO:0051213">
    <property type="term" value="F:dioxygenase activity"/>
    <property type="evidence" value="ECO:0007669"/>
    <property type="project" value="UniProtKB-KW"/>
</dbReference>
<dbReference type="InterPro" id="IPR004360">
    <property type="entry name" value="Glyas_Fos-R_dOase_dom"/>
</dbReference>
<reference evidence="4 5" key="1">
    <citation type="submission" date="2016-11" db="EMBL/GenBank/DDBJ databases">
        <authorList>
            <person name="Jaros S."/>
            <person name="Januszkiewicz K."/>
            <person name="Wedrychowicz H."/>
        </authorList>
    </citation>
    <scope>NUCLEOTIDE SEQUENCE [LARGE SCALE GENOMIC DNA]</scope>
    <source>
        <strain evidence="4 5">DSM 28715</strain>
    </source>
</reference>
<dbReference type="InterPro" id="IPR037523">
    <property type="entry name" value="VOC_core"/>
</dbReference>
<comment type="cofactor">
    <cofactor evidence="2">
        <name>a divalent metal cation</name>
        <dbReference type="ChEBI" id="CHEBI:60240"/>
    </cofactor>
</comment>
<dbReference type="CDD" id="cd08342">
    <property type="entry name" value="HPPD_N_like"/>
    <property type="match status" value="1"/>
</dbReference>
<dbReference type="Proteomes" id="UP000184074">
    <property type="component" value="Unassembled WGS sequence"/>
</dbReference>
<keyword evidence="4" id="KW-0223">Dioxygenase</keyword>
<gene>
    <name evidence="4" type="ORF">SAMN05444003_3300</name>
</gene>
<dbReference type="InterPro" id="IPR050312">
    <property type="entry name" value="IolE/XylAMocC-like"/>
</dbReference>
<proteinExistence type="inferred from homology"/>
<dbReference type="Pfam" id="PF01261">
    <property type="entry name" value="AP_endonuc_2"/>
    <property type="match status" value="1"/>
</dbReference>
<dbReference type="STRING" id="1508389.SAMN05444003_3300"/>
<dbReference type="GO" id="GO:0046279">
    <property type="term" value="P:3,4-dihydroxybenzoate biosynthetic process"/>
    <property type="evidence" value="ECO:0007669"/>
    <property type="project" value="UniProtKB-UniRule"/>
</dbReference>
<dbReference type="InterPro" id="IPR041736">
    <property type="entry name" value="4OHPhenylPyrv_dOase_N"/>
</dbReference>
<feature type="domain" description="VOC" evidence="3">
    <location>
        <begin position="436"/>
        <end position="585"/>
    </location>
</feature>
<evidence type="ECO:0000313" key="4">
    <source>
        <dbReference type="EMBL" id="SHH47642.1"/>
    </source>
</evidence>
<dbReference type="OrthoDB" id="9780241at2"/>
<dbReference type="InterPro" id="IPR036237">
    <property type="entry name" value="Xyl_isomerase-like_sf"/>
</dbReference>
<dbReference type="EMBL" id="FQXB01000009">
    <property type="protein sequence ID" value="SHH47642.1"/>
    <property type="molecule type" value="Genomic_DNA"/>
</dbReference>
<feature type="binding site" evidence="2">
    <location>
        <position position="439"/>
    </location>
    <ligand>
        <name>Mg(2+)</name>
        <dbReference type="ChEBI" id="CHEBI:18420"/>
    </ligand>
</feature>
<dbReference type="SUPFAM" id="SSF51658">
    <property type="entry name" value="Xylose isomerase-like"/>
    <property type="match status" value="1"/>
</dbReference>
<dbReference type="AlphaFoldDB" id="A0A1M5TA86"/>
<dbReference type="UniPathway" id="UPA00088"/>
<dbReference type="PANTHER" id="PTHR12110">
    <property type="entry name" value="HYDROXYPYRUVATE ISOMERASE"/>
    <property type="match status" value="1"/>
</dbReference>
<dbReference type="PANTHER" id="PTHR12110:SF21">
    <property type="entry name" value="XYLOSE ISOMERASE-LIKE TIM BARREL DOMAIN-CONTAINING PROTEIN"/>
    <property type="match status" value="1"/>
</dbReference>
<evidence type="ECO:0000259" key="3">
    <source>
        <dbReference type="PROSITE" id="PS51819"/>
    </source>
</evidence>
<dbReference type="PROSITE" id="PS51819">
    <property type="entry name" value="VOC"/>
    <property type="match status" value="2"/>
</dbReference>
<protein>
    <recommendedName>
        <fullName evidence="2">3-dehydroshikimate dehydratase</fullName>
        <shortName evidence="2">DSD</shortName>
        <ecNumber evidence="2">4.2.1.118</ecNumber>
    </recommendedName>
</protein>
<comment type="catalytic activity">
    <reaction evidence="2">
        <text>3-dehydroshikimate = 3,4-dihydroxybenzoate + H2O</text>
        <dbReference type="Rhea" id="RHEA:24848"/>
        <dbReference type="ChEBI" id="CHEBI:15377"/>
        <dbReference type="ChEBI" id="CHEBI:16630"/>
        <dbReference type="ChEBI" id="CHEBI:36241"/>
        <dbReference type="EC" id="4.2.1.118"/>
    </reaction>
</comment>
<feature type="domain" description="VOC" evidence="3">
    <location>
        <begin position="289"/>
        <end position="408"/>
    </location>
</feature>
<dbReference type="GO" id="GO:0046565">
    <property type="term" value="F:3-dehydroshikimate dehydratase activity"/>
    <property type="evidence" value="ECO:0007669"/>
    <property type="project" value="UniProtKB-UniRule"/>
</dbReference>
<feature type="binding site" evidence="2">
    <location>
        <position position="517"/>
    </location>
    <ligand>
        <name>Mg(2+)</name>
        <dbReference type="ChEBI" id="CHEBI:18420"/>
    </ligand>
</feature>
<dbReference type="Pfam" id="PF00903">
    <property type="entry name" value="Glyoxalase"/>
    <property type="match status" value="1"/>
</dbReference>
<comment type="caution">
    <text evidence="2">Lacks conserved residue(s) required for the propagation of feature annotation.</text>
</comment>
<name>A0A1M5TA86_9RHOB</name>
<dbReference type="HAMAP" id="MF_02238">
    <property type="entry name" value="DSD"/>
    <property type="match status" value="1"/>
</dbReference>
<keyword evidence="4" id="KW-0670">Pyruvate</keyword>
<dbReference type="EC" id="4.2.1.118" evidence="2"/>
<comment type="similarity">
    <text evidence="2">Belongs to the bacterial two-domain DSD family.</text>
</comment>
<dbReference type="InterPro" id="IPR029068">
    <property type="entry name" value="Glyas_Bleomycin-R_OHBP_Dase"/>
</dbReference>